<organism evidence="1">
    <name type="scientific">Siphoviridae sp. ctLKT1</name>
    <dbReference type="NCBI Taxonomy" id="2825451"/>
    <lineage>
        <taxon>Viruses</taxon>
        <taxon>Duplodnaviria</taxon>
        <taxon>Heunggongvirae</taxon>
        <taxon>Uroviricota</taxon>
        <taxon>Caudoviricetes</taxon>
    </lineage>
</organism>
<sequence length="88" mass="9972">MKEQEINPCPFCNSKVNLENINPADADEEMYMFECTNDDCASSTCFGDYSTDRDTAIKKWNKRVNMMKVKMTGNNCTVIDNVGTITIN</sequence>
<reference evidence="1" key="1">
    <citation type="journal article" date="2021" name="Proc. Natl. Acad. Sci. U.S.A.">
        <title>A Catalog of Tens of Thousands of Viruses from Human Metagenomes Reveals Hidden Associations with Chronic Diseases.</title>
        <authorList>
            <person name="Tisza M.J."/>
            <person name="Buck C.B."/>
        </authorList>
    </citation>
    <scope>NUCLEOTIDE SEQUENCE</scope>
    <source>
        <strain evidence="1">CtLKT1</strain>
    </source>
</reference>
<proteinExistence type="predicted"/>
<accession>A0A8S5U7Q6</accession>
<dbReference type="Pfam" id="PF14354">
    <property type="entry name" value="Lar_restr_allev"/>
    <property type="match status" value="1"/>
</dbReference>
<name>A0A8S5U7Q6_9CAUD</name>
<evidence type="ECO:0000313" key="1">
    <source>
        <dbReference type="EMBL" id="DAF90484.1"/>
    </source>
</evidence>
<dbReference type="EMBL" id="BK016030">
    <property type="protein sequence ID" value="DAF90484.1"/>
    <property type="molecule type" value="Genomic_DNA"/>
</dbReference>
<protein>
    <submittedName>
        <fullName evidence="1">Restriction alleviation protein</fullName>
    </submittedName>
</protein>